<reference evidence="1" key="2">
    <citation type="submission" date="2023-05" db="EMBL/GenBank/DDBJ databases">
        <authorList>
            <person name="Schelkunov M.I."/>
        </authorList>
    </citation>
    <scope>NUCLEOTIDE SEQUENCE</scope>
    <source>
        <strain evidence="1">Hsosn_3</strain>
        <tissue evidence="1">Leaf</tissue>
    </source>
</reference>
<organism evidence="1 2">
    <name type="scientific">Heracleum sosnowskyi</name>
    <dbReference type="NCBI Taxonomy" id="360622"/>
    <lineage>
        <taxon>Eukaryota</taxon>
        <taxon>Viridiplantae</taxon>
        <taxon>Streptophyta</taxon>
        <taxon>Embryophyta</taxon>
        <taxon>Tracheophyta</taxon>
        <taxon>Spermatophyta</taxon>
        <taxon>Magnoliopsida</taxon>
        <taxon>eudicotyledons</taxon>
        <taxon>Gunneridae</taxon>
        <taxon>Pentapetalae</taxon>
        <taxon>asterids</taxon>
        <taxon>campanulids</taxon>
        <taxon>Apiales</taxon>
        <taxon>Apiaceae</taxon>
        <taxon>Apioideae</taxon>
        <taxon>apioid superclade</taxon>
        <taxon>Tordylieae</taxon>
        <taxon>Tordyliinae</taxon>
        <taxon>Heracleum</taxon>
    </lineage>
</organism>
<name>A0AAD8IYZ7_9APIA</name>
<dbReference type="Proteomes" id="UP001237642">
    <property type="component" value="Unassembled WGS sequence"/>
</dbReference>
<keyword evidence="2" id="KW-1185">Reference proteome</keyword>
<dbReference type="EMBL" id="JAUIZM010000003">
    <property type="protein sequence ID" value="KAK1393878.1"/>
    <property type="molecule type" value="Genomic_DNA"/>
</dbReference>
<evidence type="ECO:0000313" key="2">
    <source>
        <dbReference type="Proteomes" id="UP001237642"/>
    </source>
</evidence>
<proteinExistence type="predicted"/>
<sequence length="169" mass="19229">MHFLMPSLSQVQTRRVITACFDKRKVSRIFTVSRLWLKANFVYGTNRDTLVIKFLRKANDLSDHETCAGIIRILHSKQDKIPGKHGYIEHTKLVGHLYNITSDATSVLLHLRYSSVICCYVLLLQPFEPFSALFSNAHLRSTTADCKLSRAAGMAGLRPLQICFCRTEN</sequence>
<dbReference type="AlphaFoldDB" id="A0AAD8IYZ7"/>
<gene>
    <name evidence="1" type="ORF">POM88_012934</name>
</gene>
<reference evidence="1" key="1">
    <citation type="submission" date="2023-02" db="EMBL/GenBank/DDBJ databases">
        <title>Genome of toxic invasive species Heracleum sosnowskyi carries increased number of genes despite the absence of recent whole-genome duplications.</title>
        <authorList>
            <person name="Schelkunov M."/>
            <person name="Shtratnikova V."/>
            <person name="Makarenko M."/>
            <person name="Klepikova A."/>
            <person name="Omelchenko D."/>
            <person name="Novikova G."/>
            <person name="Obukhova E."/>
            <person name="Bogdanov V."/>
            <person name="Penin A."/>
            <person name="Logacheva M."/>
        </authorList>
    </citation>
    <scope>NUCLEOTIDE SEQUENCE</scope>
    <source>
        <strain evidence="1">Hsosn_3</strain>
        <tissue evidence="1">Leaf</tissue>
    </source>
</reference>
<comment type="caution">
    <text evidence="1">The sequence shown here is derived from an EMBL/GenBank/DDBJ whole genome shotgun (WGS) entry which is preliminary data.</text>
</comment>
<accession>A0AAD8IYZ7</accession>
<evidence type="ECO:0000313" key="1">
    <source>
        <dbReference type="EMBL" id="KAK1393878.1"/>
    </source>
</evidence>
<protein>
    <submittedName>
        <fullName evidence="1">Uncharacterized protein</fullName>
    </submittedName>
</protein>